<evidence type="ECO:0000313" key="2">
    <source>
        <dbReference type="EMBL" id="KAI0488590.1"/>
    </source>
</evidence>
<dbReference type="AlphaFoldDB" id="A0A8T3A3H6"/>
<sequence>MSKERSTVKEFSNYPAPHDPSLSLISRNHPAQTPCSWHPTAPFFLSTRTEQNSRTPFTPAVRMKLLVLPAVLKSSSLSESREKPKKNCSASPSYAQPASSLIFSVRTKPSSHTSSHRSRHFSLFAWTAVQAKRSLFFSALEGISNLLKFR</sequence>
<protein>
    <submittedName>
        <fullName evidence="2">Uncharacterized protein</fullName>
    </submittedName>
</protein>
<organism evidence="2 4">
    <name type="scientific">Dendrobium nobile</name>
    <name type="common">Orchid</name>
    <dbReference type="NCBI Taxonomy" id="94219"/>
    <lineage>
        <taxon>Eukaryota</taxon>
        <taxon>Viridiplantae</taxon>
        <taxon>Streptophyta</taxon>
        <taxon>Embryophyta</taxon>
        <taxon>Tracheophyta</taxon>
        <taxon>Spermatophyta</taxon>
        <taxon>Magnoliopsida</taxon>
        <taxon>Liliopsida</taxon>
        <taxon>Asparagales</taxon>
        <taxon>Orchidaceae</taxon>
        <taxon>Epidendroideae</taxon>
        <taxon>Malaxideae</taxon>
        <taxon>Dendrobiinae</taxon>
        <taxon>Dendrobium</taxon>
    </lineage>
</organism>
<dbReference type="EMBL" id="JAGYWB010000017">
    <property type="protein sequence ID" value="KAI0493870.1"/>
    <property type="molecule type" value="Genomic_DNA"/>
</dbReference>
<feature type="region of interest" description="Disordered" evidence="1">
    <location>
        <begin position="75"/>
        <end position="94"/>
    </location>
</feature>
<evidence type="ECO:0000313" key="3">
    <source>
        <dbReference type="EMBL" id="KAI0493870.1"/>
    </source>
</evidence>
<evidence type="ECO:0000313" key="4">
    <source>
        <dbReference type="Proteomes" id="UP000829196"/>
    </source>
</evidence>
<reference evidence="2" key="1">
    <citation type="journal article" date="2022" name="Front. Genet.">
        <title>Chromosome-Scale Assembly of the Dendrobium nobile Genome Provides Insights Into the Molecular Mechanism of the Biosynthesis of the Medicinal Active Ingredient of Dendrobium.</title>
        <authorList>
            <person name="Xu Q."/>
            <person name="Niu S.-C."/>
            <person name="Li K.-L."/>
            <person name="Zheng P.-J."/>
            <person name="Zhang X.-J."/>
            <person name="Jia Y."/>
            <person name="Liu Y."/>
            <person name="Niu Y.-X."/>
            <person name="Yu L.-H."/>
            <person name="Chen D.-F."/>
            <person name="Zhang G.-Q."/>
        </authorList>
    </citation>
    <scope>NUCLEOTIDE SEQUENCE</scope>
    <source>
        <tissue evidence="2">Leaf</tissue>
    </source>
</reference>
<dbReference type="EMBL" id="JAGYWB010000019">
    <property type="protein sequence ID" value="KAI0488590.1"/>
    <property type="molecule type" value="Genomic_DNA"/>
</dbReference>
<dbReference type="Proteomes" id="UP000829196">
    <property type="component" value="Unassembled WGS sequence"/>
</dbReference>
<keyword evidence="4" id="KW-1185">Reference proteome</keyword>
<proteinExistence type="predicted"/>
<gene>
    <name evidence="3" type="ORF">KFK09_023996</name>
    <name evidence="2" type="ORF">KFK09_028428</name>
</gene>
<accession>A0A8T3A3H6</accession>
<name>A0A8T3A3H6_DENNO</name>
<evidence type="ECO:0000256" key="1">
    <source>
        <dbReference type="SAM" id="MobiDB-lite"/>
    </source>
</evidence>
<comment type="caution">
    <text evidence="2">The sequence shown here is derived from an EMBL/GenBank/DDBJ whole genome shotgun (WGS) entry which is preliminary data.</text>
</comment>